<dbReference type="OrthoDB" id="10390596at2759"/>
<dbReference type="AlphaFoldDB" id="A0A9N9FLU6"/>
<accession>A0A9N9FLU6</accession>
<dbReference type="Proteomes" id="UP000789396">
    <property type="component" value="Unassembled WGS sequence"/>
</dbReference>
<gene>
    <name evidence="1" type="ORF">RFULGI_LOCUS4267</name>
</gene>
<organism evidence="1 2">
    <name type="scientific">Racocetra fulgida</name>
    <dbReference type="NCBI Taxonomy" id="60492"/>
    <lineage>
        <taxon>Eukaryota</taxon>
        <taxon>Fungi</taxon>
        <taxon>Fungi incertae sedis</taxon>
        <taxon>Mucoromycota</taxon>
        <taxon>Glomeromycotina</taxon>
        <taxon>Glomeromycetes</taxon>
        <taxon>Diversisporales</taxon>
        <taxon>Gigasporaceae</taxon>
        <taxon>Racocetra</taxon>
    </lineage>
</organism>
<proteinExistence type="predicted"/>
<comment type="caution">
    <text evidence="1">The sequence shown here is derived from an EMBL/GenBank/DDBJ whole genome shotgun (WGS) entry which is preliminary data.</text>
</comment>
<keyword evidence="2" id="KW-1185">Reference proteome</keyword>
<protein>
    <submittedName>
        <fullName evidence="1">9883_t:CDS:1</fullName>
    </submittedName>
</protein>
<dbReference type="EMBL" id="CAJVPZ010004159">
    <property type="protein sequence ID" value="CAG8542051.1"/>
    <property type="molecule type" value="Genomic_DNA"/>
</dbReference>
<reference evidence="1" key="1">
    <citation type="submission" date="2021-06" db="EMBL/GenBank/DDBJ databases">
        <authorList>
            <person name="Kallberg Y."/>
            <person name="Tangrot J."/>
            <person name="Rosling A."/>
        </authorList>
    </citation>
    <scope>NUCLEOTIDE SEQUENCE</scope>
    <source>
        <strain evidence="1">IN212</strain>
    </source>
</reference>
<sequence length="61" mass="6884">MFYAISLLASDLVSNDNILEIINFNSNVTALDDNITYENPDEEIDDVTTGAQRIKINTYQN</sequence>
<evidence type="ECO:0000313" key="2">
    <source>
        <dbReference type="Proteomes" id="UP000789396"/>
    </source>
</evidence>
<name>A0A9N9FLU6_9GLOM</name>
<feature type="non-terminal residue" evidence="1">
    <location>
        <position position="61"/>
    </location>
</feature>
<evidence type="ECO:0000313" key="1">
    <source>
        <dbReference type="EMBL" id="CAG8542051.1"/>
    </source>
</evidence>